<sequence length="511" mass="54941">MDGALGSAAGSRAPSSTPATPLEEQSDQQARLRPSSVLGGSVGTARPANEVGRAGSGVCEPHEDDTQPPRQGASGRDLSQQQEGRPPKRIKNEFGGKRWTKEEELALLEIRKGKEKVTWAQASEKMVAKGFPQRSATALHQRYLAMDGAGENPRTAVEQDTWTDEERLALLAIVTHQDSSDPGGRRPSINWSSWQAAFPGRTRYQIQQKANELRKLEDSAKTTYAKRQADRMAREAAIEARWQSLRPSQPGGGRVGSVTRRTTATSTTDSASPTLEEFIAACSATGPAVTVAPSTVSNLQVPSNSGATHSFVPIPSAPPPFHASSSRQLDTFLSPQQTTASSRPSALQHPSSSTMSAQLEAYLDFAIDAALATDPPVPPSQNIRPLHPLNHTTLGQLNSAQQPQQYAFAPREQQHQPFAAASVVAPASPTKQPVVAAEIAGLVVDASGKAMLRTTTSSAHEPVTGGETEKREEPMWRTDLGDEEDTSWVPKSKSGLKLEEKLRGIARRLRE</sequence>
<feature type="region of interest" description="Disordered" evidence="1">
    <location>
        <begin position="332"/>
        <end position="352"/>
    </location>
</feature>
<dbReference type="EMBL" id="LCTV02000015">
    <property type="protein sequence ID" value="PRQ70484.1"/>
    <property type="molecule type" value="Genomic_DNA"/>
</dbReference>
<keyword evidence="5" id="KW-1185">Reference proteome</keyword>
<evidence type="ECO:0000313" key="4">
    <source>
        <dbReference type="EMBL" id="PRQ70484.1"/>
    </source>
</evidence>
<reference evidence="4 6" key="2">
    <citation type="journal article" date="2018" name="Elife">
        <title>Functional genomics of lipid metabolism in the oleaginous yeast Rhodosporidium toruloides.</title>
        <authorList>
            <person name="Coradetti S.T."/>
            <person name="Pinel D."/>
            <person name="Geiselman G."/>
            <person name="Ito M."/>
            <person name="Mondo S."/>
            <person name="Reilly M.C."/>
            <person name="Cheng Y.F."/>
            <person name="Bauer S."/>
            <person name="Grigoriev I."/>
            <person name="Gladden J.M."/>
            <person name="Simmons B.A."/>
            <person name="Brem R."/>
            <person name="Arkin A.P."/>
            <person name="Skerker J.M."/>
        </authorList>
    </citation>
    <scope>NUCLEOTIDE SEQUENCE [LARGE SCALE GENOMIC DNA]</scope>
    <source>
        <strain evidence="4 6">NBRC 0880</strain>
    </source>
</reference>
<dbReference type="EMBL" id="CWKI01000015">
    <property type="protein sequence ID" value="CTR11015.1"/>
    <property type="molecule type" value="Genomic_DNA"/>
</dbReference>
<accession>A0A0K3CRB1</accession>
<dbReference type="OrthoDB" id="2523838at2759"/>
<feature type="compositionally biased region" description="Low complexity" evidence="1">
    <location>
        <begin position="256"/>
        <end position="272"/>
    </location>
</feature>
<feature type="region of interest" description="Disordered" evidence="1">
    <location>
        <begin position="453"/>
        <end position="492"/>
    </location>
</feature>
<feature type="domain" description="Myb-like" evidence="2">
    <location>
        <begin position="95"/>
        <end position="149"/>
    </location>
</feature>
<name>A0A0K3CRB1_RHOTO</name>
<reference evidence="3 5" key="1">
    <citation type="submission" date="2015-07" db="EMBL/GenBank/DDBJ databases">
        <authorList>
            <person name="Cajimat M.N.B."/>
            <person name="Milazzo M.L."/>
            <person name="Fulhorst C.F."/>
        </authorList>
    </citation>
    <scope>NUCLEOTIDE SEQUENCE [LARGE SCALE GENOMIC DNA]</scope>
    <source>
        <strain evidence="3">Single colony</strain>
    </source>
</reference>
<feature type="region of interest" description="Disordered" evidence="1">
    <location>
        <begin position="1"/>
        <end position="97"/>
    </location>
</feature>
<feature type="domain" description="Myb-like" evidence="2">
    <location>
        <begin position="158"/>
        <end position="216"/>
    </location>
</feature>
<evidence type="ECO:0000259" key="2">
    <source>
        <dbReference type="SMART" id="SM00717"/>
    </source>
</evidence>
<proteinExistence type="predicted"/>
<evidence type="ECO:0000256" key="1">
    <source>
        <dbReference type="SAM" id="MobiDB-lite"/>
    </source>
</evidence>
<evidence type="ECO:0000313" key="6">
    <source>
        <dbReference type="Proteomes" id="UP000239560"/>
    </source>
</evidence>
<feature type="region of interest" description="Disordered" evidence="1">
    <location>
        <begin position="244"/>
        <end position="272"/>
    </location>
</feature>
<dbReference type="Proteomes" id="UP000239560">
    <property type="component" value="Unassembled WGS sequence"/>
</dbReference>
<evidence type="ECO:0000313" key="3">
    <source>
        <dbReference type="EMBL" id="CTR11015.1"/>
    </source>
</evidence>
<dbReference type="InterPro" id="IPR001005">
    <property type="entry name" value="SANT/Myb"/>
</dbReference>
<dbReference type="AlphaFoldDB" id="A0A0K3CRB1"/>
<dbReference type="SMART" id="SM00717">
    <property type="entry name" value="SANT"/>
    <property type="match status" value="2"/>
</dbReference>
<dbReference type="Proteomes" id="UP000199069">
    <property type="component" value="Unassembled WGS sequence"/>
</dbReference>
<gene>
    <name evidence="3" type="primary">FGENESH: predicted gene_15.157</name>
    <name evidence="4" type="ORF">AAT19DRAFT_11233</name>
    <name evidence="3" type="ORF">BN2166_0068760</name>
</gene>
<feature type="compositionally biased region" description="Basic and acidic residues" evidence="1">
    <location>
        <begin position="467"/>
        <end position="480"/>
    </location>
</feature>
<organism evidence="3 5">
    <name type="scientific">Rhodotorula toruloides</name>
    <name type="common">Yeast</name>
    <name type="synonym">Rhodosporidium toruloides</name>
    <dbReference type="NCBI Taxonomy" id="5286"/>
    <lineage>
        <taxon>Eukaryota</taxon>
        <taxon>Fungi</taxon>
        <taxon>Dikarya</taxon>
        <taxon>Basidiomycota</taxon>
        <taxon>Pucciniomycotina</taxon>
        <taxon>Microbotryomycetes</taxon>
        <taxon>Sporidiobolales</taxon>
        <taxon>Sporidiobolaceae</taxon>
        <taxon>Rhodotorula</taxon>
    </lineage>
</organism>
<protein>
    <submittedName>
        <fullName evidence="3 4">Proteophosphoglycan 5</fullName>
    </submittedName>
</protein>
<evidence type="ECO:0000313" key="5">
    <source>
        <dbReference type="Proteomes" id="UP000199069"/>
    </source>
</evidence>